<keyword evidence="4 12" id="KW-0894">Sodium channel</keyword>
<evidence type="ECO:0000256" key="3">
    <source>
        <dbReference type="ARBA" id="ARBA00022448"/>
    </source>
</evidence>
<dbReference type="InterPro" id="IPR001873">
    <property type="entry name" value="ENaC"/>
</dbReference>
<evidence type="ECO:0000313" key="15">
    <source>
        <dbReference type="RefSeq" id="XP_022238377.1"/>
    </source>
</evidence>
<dbReference type="Proteomes" id="UP000694941">
    <property type="component" value="Unplaced"/>
</dbReference>
<evidence type="ECO:0000256" key="7">
    <source>
        <dbReference type="ARBA" id="ARBA00023053"/>
    </source>
</evidence>
<evidence type="ECO:0000256" key="1">
    <source>
        <dbReference type="ARBA" id="ARBA00004141"/>
    </source>
</evidence>
<accession>A0ABM1S422</accession>
<dbReference type="Pfam" id="PF00858">
    <property type="entry name" value="ASC"/>
    <property type="match status" value="1"/>
</dbReference>
<evidence type="ECO:0000256" key="10">
    <source>
        <dbReference type="ARBA" id="ARBA00023201"/>
    </source>
</evidence>
<evidence type="ECO:0000313" key="14">
    <source>
        <dbReference type="Proteomes" id="UP000694941"/>
    </source>
</evidence>
<evidence type="ECO:0000256" key="4">
    <source>
        <dbReference type="ARBA" id="ARBA00022461"/>
    </source>
</evidence>
<keyword evidence="7" id="KW-0915">Sodium</keyword>
<evidence type="ECO:0000256" key="13">
    <source>
        <dbReference type="SAM" id="Phobius"/>
    </source>
</evidence>
<evidence type="ECO:0000256" key="2">
    <source>
        <dbReference type="ARBA" id="ARBA00007193"/>
    </source>
</evidence>
<evidence type="ECO:0000256" key="9">
    <source>
        <dbReference type="ARBA" id="ARBA00023136"/>
    </source>
</evidence>
<dbReference type="Gene3D" id="1.10.287.770">
    <property type="entry name" value="YojJ-like"/>
    <property type="match status" value="1"/>
</dbReference>
<proteinExistence type="inferred from homology"/>
<reference evidence="15" key="1">
    <citation type="submission" date="2025-08" db="UniProtKB">
        <authorList>
            <consortium name="RefSeq"/>
        </authorList>
    </citation>
    <scope>IDENTIFICATION</scope>
    <source>
        <tissue evidence="15">Muscle</tissue>
    </source>
</reference>
<name>A0ABM1S422_LIMPO</name>
<keyword evidence="5 12" id="KW-0812">Transmembrane</keyword>
<keyword evidence="3 12" id="KW-0813">Transport</keyword>
<keyword evidence="6 13" id="KW-1133">Transmembrane helix</keyword>
<comment type="similarity">
    <text evidence="2 12">Belongs to the amiloride-sensitive sodium channel (TC 1.A.6) family.</text>
</comment>
<keyword evidence="14" id="KW-1185">Reference proteome</keyword>
<feature type="transmembrane region" description="Helical" evidence="13">
    <location>
        <begin position="29"/>
        <end position="53"/>
    </location>
</feature>
<gene>
    <name evidence="15" type="primary">LOC111085191</name>
</gene>
<evidence type="ECO:0000256" key="5">
    <source>
        <dbReference type="ARBA" id="ARBA00022692"/>
    </source>
</evidence>
<keyword evidence="9 13" id="KW-0472">Membrane</keyword>
<dbReference type="GeneID" id="111085191"/>
<evidence type="ECO:0000256" key="6">
    <source>
        <dbReference type="ARBA" id="ARBA00022989"/>
    </source>
</evidence>
<keyword evidence="8 12" id="KW-0406">Ion transport</keyword>
<protein>
    <submittedName>
        <fullName evidence="15">FMRFamide-activated amiloride-sensitive sodium channel-like</fullName>
    </submittedName>
</protein>
<evidence type="ECO:0000256" key="12">
    <source>
        <dbReference type="RuleBase" id="RU000679"/>
    </source>
</evidence>
<organism evidence="14 15">
    <name type="scientific">Limulus polyphemus</name>
    <name type="common">Atlantic horseshoe crab</name>
    <dbReference type="NCBI Taxonomy" id="6850"/>
    <lineage>
        <taxon>Eukaryota</taxon>
        <taxon>Metazoa</taxon>
        <taxon>Ecdysozoa</taxon>
        <taxon>Arthropoda</taxon>
        <taxon>Chelicerata</taxon>
        <taxon>Merostomata</taxon>
        <taxon>Xiphosura</taxon>
        <taxon>Limulidae</taxon>
        <taxon>Limulus</taxon>
    </lineage>
</organism>
<comment type="subcellular location">
    <subcellularLocation>
        <location evidence="1">Membrane</location>
        <topology evidence="1">Multi-pass membrane protein</topology>
    </subcellularLocation>
</comment>
<keyword evidence="11 12" id="KW-0407">Ion channel</keyword>
<evidence type="ECO:0000256" key="8">
    <source>
        <dbReference type="ARBA" id="ARBA00023065"/>
    </source>
</evidence>
<evidence type="ECO:0000256" key="11">
    <source>
        <dbReference type="ARBA" id="ARBA00023303"/>
    </source>
</evidence>
<dbReference type="RefSeq" id="XP_022238377.1">
    <property type="nucleotide sequence ID" value="XM_022382669.1"/>
</dbReference>
<sequence length="98" mass="11236">MNTLKVVLLINNKELMVYQHHPRYQDVELFSYIGGYLGIWLGISLANILDVIIQSAIKVKNWFINLKGQSSKAIEPIEQTVATIDVVEKITQVEDKMY</sequence>
<keyword evidence="10 12" id="KW-0739">Sodium transport</keyword>